<dbReference type="Gene3D" id="3.30.565.10">
    <property type="entry name" value="Histidine kinase-like ATPase, C-terminal domain"/>
    <property type="match status" value="1"/>
</dbReference>
<feature type="transmembrane region" description="Helical" evidence="10">
    <location>
        <begin position="256"/>
        <end position="277"/>
    </location>
</feature>
<evidence type="ECO:0000256" key="3">
    <source>
        <dbReference type="ARBA" id="ARBA00012438"/>
    </source>
</evidence>
<name>A0A329MWY4_9BACL</name>
<dbReference type="SUPFAM" id="SSF55874">
    <property type="entry name" value="ATPase domain of HSP90 chaperone/DNA topoisomerase II/histidine kinase"/>
    <property type="match status" value="1"/>
</dbReference>
<dbReference type="InterPro" id="IPR003661">
    <property type="entry name" value="HisK_dim/P_dom"/>
</dbReference>
<dbReference type="EC" id="2.7.13.3" evidence="3"/>
<dbReference type="PROSITE" id="PS50109">
    <property type="entry name" value="HIS_KIN"/>
    <property type="match status" value="1"/>
</dbReference>
<comment type="caution">
    <text evidence="12">The sequence shown here is derived from an EMBL/GenBank/DDBJ whole genome shotgun (WGS) entry which is preliminary data.</text>
</comment>
<dbReference type="AlphaFoldDB" id="A0A329MWY4"/>
<dbReference type="Proteomes" id="UP000250369">
    <property type="component" value="Unassembled WGS sequence"/>
</dbReference>
<keyword evidence="4" id="KW-0597">Phosphoprotein</keyword>
<organism evidence="12 13">
    <name type="scientific">Paenibacillus contaminans</name>
    <dbReference type="NCBI Taxonomy" id="450362"/>
    <lineage>
        <taxon>Bacteria</taxon>
        <taxon>Bacillati</taxon>
        <taxon>Bacillota</taxon>
        <taxon>Bacilli</taxon>
        <taxon>Bacillales</taxon>
        <taxon>Paenibacillaceae</taxon>
        <taxon>Paenibacillus</taxon>
    </lineage>
</organism>
<dbReference type="OrthoDB" id="368131at2"/>
<evidence type="ECO:0000256" key="1">
    <source>
        <dbReference type="ARBA" id="ARBA00000085"/>
    </source>
</evidence>
<dbReference type="GO" id="GO:0005524">
    <property type="term" value="F:ATP binding"/>
    <property type="evidence" value="ECO:0007669"/>
    <property type="project" value="UniProtKB-KW"/>
</dbReference>
<protein>
    <recommendedName>
        <fullName evidence="3">histidine kinase</fullName>
        <ecNumber evidence="3">2.7.13.3</ecNumber>
    </recommendedName>
</protein>
<keyword evidence="7 12" id="KW-0418">Kinase</keyword>
<dbReference type="EMBL" id="QMFB01000001">
    <property type="protein sequence ID" value="RAV22963.1"/>
    <property type="molecule type" value="Genomic_DNA"/>
</dbReference>
<evidence type="ECO:0000259" key="11">
    <source>
        <dbReference type="PROSITE" id="PS50109"/>
    </source>
</evidence>
<evidence type="ECO:0000256" key="7">
    <source>
        <dbReference type="ARBA" id="ARBA00022777"/>
    </source>
</evidence>
<dbReference type="InterPro" id="IPR036097">
    <property type="entry name" value="HisK_dim/P_sf"/>
</dbReference>
<keyword evidence="13" id="KW-1185">Reference proteome</keyword>
<evidence type="ECO:0000256" key="9">
    <source>
        <dbReference type="ARBA" id="ARBA00023012"/>
    </source>
</evidence>
<keyword evidence="6" id="KW-0547">Nucleotide-binding</keyword>
<dbReference type="GO" id="GO:0004721">
    <property type="term" value="F:phosphoprotein phosphatase activity"/>
    <property type="evidence" value="ECO:0007669"/>
    <property type="project" value="TreeGrafter"/>
</dbReference>
<keyword evidence="10" id="KW-0472">Membrane</keyword>
<gene>
    <name evidence="12" type="ORF">DQG23_01800</name>
</gene>
<evidence type="ECO:0000256" key="10">
    <source>
        <dbReference type="SAM" id="Phobius"/>
    </source>
</evidence>
<evidence type="ECO:0000256" key="5">
    <source>
        <dbReference type="ARBA" id="ARBA00022679"/>
    </source>
</evidence>
<keyword evidence="8" id="KW-0067">ATP-binding</keyword>
<evidence type="ECO:0000256" key="6">
    <source>
        <dbReference type="ARBA" id="ARBA00022741"/>
    </source>
</evidence>
<sequence>MSRIRRRIAVHFTLQFFFLWVFVAVTMLGALLLLLQYLVNQDLQKTFPYGAVSNIATETVVEGDRVTIPSRWVKQLTEAGYWLQIVDDEGNVVYSSNTPDGKLKASYGAAELLQIEQTGRFGAFKVMTQLDTTDKPLFYMLGVEDRGAERLDEWAREFGENGLVRNGSIPELEQALGSSGQYVQIVGPDGRIIQSIGPAVRNEPYRPLELISMSAEPASHTTDISVSFDDVTGNAWILHTVKESRDVTRQPILHEVILTLIYLGGFLLLLTLAFAIWHGYRYGQPLLLFTDWFERMGKGHYHEALTEKDKKKVFRKNGKIRMRYRLYKEVIAGFYDMAAKLEASEKERFRLEKTREEWMTGISHDLRTPLATIKGYGHLLESGQFTYTENELKDMGGMIRRKGDYMLELLHDFSLTFQLKNNAVRMQREDIELNELVRRAVLRYVNDATIRHVDFAFEEHKHDLLVKGSAKWFGRLLDNLITNAVKHNPDGTLITVRTAAEENEAIIVVEDDGAGMDEETKRSLFERYYRGTNTDEATDGAGLGMSIAKAIVVAYQGRINVESREGEGTKIILRFPRHTGKGRIVER</sequence>
<proteinExistence type="predicted"/>
<dbReference type="PANTHER" id="PTHR45453:SF1">
    <property type="entry name" value="PHOSPHATE REGULON SENSOR PROTEIN PHOR"/>
    <property type="match status" value="1"/>
</dbReference>
<dbReference type="GO" id="GO:0016036">
    <property type="term" value="P:cellular response to phosphate starvation"/>
    <property type="evidence" value="ECO:0007669"/>
    <property type="project" value="TreeGrafter"/>
</dbReference>
<keyword evidence="10" id="KW-1133">Transmembrane helix</keyword>
<dbReference type="CDD" id="cd00082">
    <property type="entry name" value="HisKA"/>
    <property type="match status" value="1"/>
</dbReference>
<evidence type="ECO:0000313" key="12">
    <source>
        <dbReference type="EMBL" id="RAV22963.1"/>
    </source>
</evidence>
<dbReference type="InterPro" id="IPR036890">
    <property type="entry name" value="HATPase_C_sf"/>
</dbReference>
<dbReference type="InterPro" id="IPR003594">
    <property type="entry name" value="HATPase_dom"/>
</dbReference>
<evidence type="ECO:0000256" key="2">
    <source>
        <dbReference type="ARBA" id="ARBA00004651"/>
    </source>
</evidence>
<feature type="domain" description="Histidine kinase" evidence="11">
    <location>
        <begin position="361"/>
        <end position="579"/>
    </location>
</feature>
<dbReference type="SMART" id="SM00388">
    <property type="entry name" value="HisKA"/>
    <property type="match status" value="1"/>
</dbReference>
<dbReference type="CDD" id="cd00075">
    <property type="entry name" value="HATPase"/>
    <property type="match status" value="1"/>
</dbReference>
<evidence type="ECO:0000256" key="4">
    <source>
        <dbReference type="ARBA" id="ARBA00022553"/>
    </source>
</evidence>
<dbReference type="InterPro" id="IPR004358">
    <property type="entry name" value="Sig_transdc_His_kin-like_C"/>
</dbReference>
<dbReference type="GO" id="GO:0000155">
    <property type="term" value="F:phosphorelay sensor kinase activity"/>
    <property type="evidence" value="ECO:0007669"/>
    <property type="project" value="InterPro"/>
</dbReference>
<reference evidence="12 13" key="1">
    <citation type="journal article" date="2009" name="Int. J. Syst. Evol. Microbiol.">
        <title>Paenibacillus contaminans sp. nov., isolated from a contaminated laboratory plate.</title>
        <authorList>
            <person name="Chou J.H."/>
            <person name="Lee J.H."/>
            <person name="Lin M.C."/>
            <person name="Chang P.S."/>
            <person name="Arun A.B."/>
            <person name="Young C.C."/>
            <person name="Chen W.M."/>
        </authorList>
    </citation>
    <scope>NUCLEOTIDE SEQUENCE [LARGE SCALE GENOMIC DNA]</scope>
    <source>
        <strain evidence="12 13">CKOBP-6</strain>
    </source>
</reference>
<dbReference type="Pfam" id="PF00512">
    <property type="entry name" value="HisKA"/>
    <property type="match status" value="1"/>
</dbReference>
<comment type="catalytic activity">
    <reaction evidence="1">
        <text>ATP + protein L-histidine = ADP + protein N-phospho-L-histidine.</text>
        <dbReference type="EC" id="2.7.13.3"/>
    </reaction>
</comment>
<dbReference type="Gene3D" id="1.10.287.130">
    <property type="match status" value="1"/>
</dbReference>
<dbReference type="InterPro" id="IPR005467">
    <property type="entry name" value="His_kinase_dom"/>
</dbReference>
<dbReference type="RefSeq" id="WP_113029072.1">
    <property type="nucleotide sequence ID" value="NZ_QMFB01000001.1"/>
</dbReference>
<dbReference type="FunFam" id="3.30.565.10:FF:000006">
    <property type="entry name" value="Sensor histidine kinase WalK"/>
    <property type="match status" value="1"/>
</dbReference>
<accession>A0A329MWY4</accession>
<dbReference type="PANTHER" id="PTHR45453">
    <property type="entry name" value="PHOSPHATE REGULON SENSOR PROTEIN PHOR"/>
    <property type="match status" value="1"/>
</dbReference>
<keyword evidence="5" id="KW-0808">Transferase</keyword>
<dbReference type="PRINTS" id="PR00344">
    <property type="entry name" value="BCTRLSENSOR"/>
</dbReference>
<keyword evidence="9" id="KW-0902">Two-component regulatory system</keyword>
<comment type="subcellular location">
    <subcellularLocation>
        <location evidence="2">Cell membrane</location>
        <topology evidence="2">Multi-pass membrane protein</topology>
    </subcellularLocation>
</comment>
<keyword evidence="10" id="KW-0812">Transmembrane</keyword>
<dbReference type="Pfam" id="PF02518">
    <property type="entry name" value="HATPase_c"/>
    <property type="match status" value="1"/>
</dbReference>
<dbReference type="InterPro" id="IPR050351">
    <property type="entry name" value="BphY/WalK/GraS-like"/>
</dbReference>
<dbReference type="SUPFAM" id="SSF47384">
    <property type="entry name" value="Homodimeric domain of signal transducing histidine kinase"/>
    <property type="match status" value="1"/>
</dbReference>
<evidence type="ECO:0000313" key="13">
    <source>
        <dbReference type="Proteomes" id="UP000250369"/>
    </source>
</evidence>
<evidence type="ECO:0000256" key="8">
    <source>
        <dbReference type="ARBA" id="ARBA00022840"/>
    </source>
</evidence>
<dbReference type="SMART" id="SM00387">
    <property type="entry name" value="HATPase_c"/>
    <property type="match status" value="1"/>
</dbReference>
<dbReference type="GO" id="GO:0005886">
    <property type="term" value="C:plasma membrane"/>
    <property type="evidence" value="ECO:0007669"/>
    <property type="project" value="UniProtKB-SubCell"/>
</dbReference>
<feature type="transmembrane region" description="Helical" evidence="10">
    <location>
        <begin position="12"/>
        <end position="39"/>
    </location>
</feature>